<keyword evidence="1" id="KW-0472">Membrane</keyword>
<reference evidence="2 3" key="1">
    <citation type="submission" date="2016-10" db="EMBL/GenBank/DDBJ databases">
        <authorList>
            <person name="de Groot N.N."/>
        </authorList>
    </citation>
    <scope>NUCLEOTIDE SEQUENCE [LARGE SCALE GENOMIC DNA]</scope>
    <source>
        <strain evidence="2 3">DSM 22220</strain>
    </source>
</reference>
<evidence type="ECO:0000256" key="1">
    <source>
        <dbReference type="SAM" id="Phobius"/>
    </source>
</evidence>
<dbReference type="RefSeq" id="WP_090522964.1">
    <property type="nucleotide sequence ID" value="NZ_FNAH01000004.1"/>
</dbReference>
<dbReference type="Proteomes" id="UP000199344">
    <property type="component" value="Unassembled WGS sequence"/>
</dbReference>
<gene>
    <name evidence="2" type="ORF">SAMN05421538_104208</name>
</gene>
<protein>
    <submittedName>
        <fullName evidence="2">Uncharacterized protein</fullName>
    </submittedName>
</protein>
<sequence length="346" mass="36062">MRSTALKQFQRLEASGQWQAVPDAQPREVIVSIGEATLILSDPGSDAPLAHWSLPAVERANPGQMPARYRPAAAEAAGSETLVLDDVLMIEAIDRVQSAIAARRAHPGRVRGGLTVAVLLALIVAAAVWLPPALRDHAVRITPAAERGRIGAAILSNMAPMTGPACSAPAGQAALHRLAARTGLPDPARLVVLPDGMAGARMLPGGIVAISADLVTGRSGPEALAGHLLAARLSAETHDPMDAVMRQARINDVLALLTSGALPEHALSGISAAIWAVPPPMADEHALLEAFGQTRIPSGPFADTLAEGNRASVPLSESDPFRSDPYPPLMSERDWVALQQICTVTG</sequence>
<name>A0A1G7AP43_9RHOB</name>
<dbReference type="STRING" id="591205.SAMN05421538_104208"/>
<dbReference type="OrthoDB" id="7822309at2"/>
<keyword evidence="1" id="KW-1133">Transmembrane helix</keyword>
<evidence type="ECO:0000313" key="3">
    <source>
        <dbReference type="Proteomes" id="UP000199344"/>
    </source>
</evidence>
<evidence type="ECO:0000313" key="2">
    <source>
        <dbReference type="EMBL" id="SDE16639.1"/>
    </source>
</evidence>
<dbReference type="EMBL" id="FNAH01000004">
    <property type="protein sequence ID" value="SDE16639.1"/>
    <property type="molecule type" value="Genomic_DNA"/>
</dbReference>
<keyword evidence="1" id="KW-0812">Transmembrane</keyword>
<organism evidence="2 3">
    <name type="scientific">Paracoccus isoporae</name>
    <dbReference type="NCBI Taxonomy" id="591205"/>
    <lineage>
        <taxon>Bacteria</taxon>
        <taxon>Pseudomonadati</taxon>
        <taxon>Pseudomonadota</taxon>
        <taxon>Alphaproteobacteria</taxon>
        <taxon>Rhodobacterales</taxon>
        <taxon>Paracoccaceae</taxon>
        <taxon>Paracoccus</taxon>
    </lineage>
</organism>
<keyword evidence="3" id="KW-1185">Reference proteome</keyword>
<feature type="transmembrane region" description="Helical" evidence="1">
    <location>
        <begin position="112"/>
        <end position="130"/>
    </location>
</feature>
<accession>A0A1G7AP43</accession>
<dbReference type="AlphaFoldDB" id="A0A1G7AP43"/>
<proteinExistence type="predicted"/>